<evidence type="ECO:0000313" key="3">
    <source>
        <dbReference type="EMBL" id="PZX18125.1"/>
    </source>
</evidence>
<feature type="signal peptide" evidence="1">
    <location>
        <begin position="1"/>
        <end position="26"/>
    </location>
</feature>
<evidence type="ECO:0000259" key="2">
    <source>
        <dbReference type="Pfam" id="PF13472"/>
    </source>
</evidence>
<dbReference type="InterPro" id="IPR051532">
    <property type="entry name" value="Ester_Hydrolysis_Enzymes"/>
</dbReference>
<dbReference type="GO" id="GO:0004622">
    <property type="term" value="F:phosphatidylcholine lysophospholipase activity"/>
    <property type="evidence" value="ECO:0007669"/>
    <property type="project" value="TreeGrafter"/>
</dbReference>
<name>A0A2W7NCH0_9BACT</name>
<dbReference type="Gene3D" id="3.40.50.1110">
    <property type="entry name" value="SGNH hydrolase"/>
    <property type="match status" value="1"/>
</dbReference>
<organism evidence="3 4">
    <name type="scientific">Breznakibacter xylanolyticus</name>
    <dbReference type="NCBI Taxonomy" id="990"/>
    <lineage>
        <taxon>Bacteria</taxon>
        <taxon>Pseudomonadati</taxon>
        <taxon>Bacteroidota</taxon>
        <taxon>Bacteroidia</taxon>
        <taxon>Marinilabiliales</taxon>
        <taxon>Marinilabiliaceae</taxon>
        <taxon>Breznakibacter</taxon>
    </lineage>
</organism>
<dbReference type="CDD" id="cd01834">
    <property type="entry name" value="SGNH_hydrolase_like_2"/>
    <property type="match status" value="1"/>
</dbReference>
<sequence>MNSIFPFWKRMIALLLSALLMMPVSAQSRSSKKQTKQSSSSPLTVLFIGDSITDGNRTRDNDWNHVMGHGYAQMLAARLWFEQPGRFAMFYNRGISGNTIADLAARWQTDCIDLKPDVVSILVGINDVHGIANGYLSQSIDEFEATYRAVLDSTRAALPQACIVMCEPFLLPGSRVDANPEVWQRETKSRRMVVRALANEYGAVFVPLQHPFDEALKKAPVANWIWDGIHPMPAGHELIAREWLKAMGW</sequence>
<dbReference type="SUPFAM" id="SSF52266">
    <property type="entry name" value="SGNH hydrolase"/>
    <property type="match status" value="1"/>
</dbReference>
<feature type="chain" id="PRO_5015839906" evidence="1">
    <location>
        <begin position="27"/>
        <end position="249"/>
    </location>
</feature>
<dbReference type="Pfam" id="PF13472">
    <property type="entry name" value="Lipase_GDSL_2"/>
    <property type="match status" value="1"/>
</dbReference>
<proteinExistence type="predicted"/>
<accession>A0A2W7NCH0</accession>
<dbReference type="PANTHER" id="PTHR30383">
    <property type="entry name" value="THIOESTERASE 1/PROTEASE 1/LYSOPHOSPHOLIPASE L1"/>
    <property type="match status" value="1"/>
</dbReference>
<dbReference type="PANTHER" id="PTHR30383:SF5">
    <property type="entry name" value="SGNH HYDROLASE-TYPE ESTERASE DOMAIN-CONTAINING PROTEIN"/>
    <property type="match status" value="1"/>
</dbReference>
<reference evidence="3 4" key="1">
    <citation type="submission" date="2018-06" db="EMBL/GenBank/DDBJ databases">
        <title>Genomic Encyclopedia of Archaeal and Bacterial Type Strains, Phase II (KMG-II): from individual species to whole genera.</title>
        <authorList>
            <person name="Goeker M."/>
        </authorList>
    </citation>
    <scope>NUCLEOTIDE SEQUENCE [LARGE SCALE GENOMIC DNA]</scope>
    <source>
        <strain evidence="3 4">DSM 6779</strain>
    </source>
</reference>
<keyword evidence="1" id="KW-0732">Signal</keyword>
<keyword evidence="4" id="KW-1185">Reference proteome</keyword>
<dbReference type="InterPro" id="IPR036514">
    <property type="entry name" value="SGNH_hydro_sf"/>
</dbReference>
<dbReference type="Proteomes" id="UP000249239">
    <property type="component" value="Unassembled WGS sequence"/>
</dbReference>
<evidence type="ECO:0000313" key="4">
    <source>
        <dbReference type="Proteomes" id="UP000249239"/>
    </source>
</evidence>
<dbReference type="AlphaFoldDB" id="A0A2W7NCH0"/>
<evidence type="ECO:0000256" key="1">
    <source>
        <dbReference type="SAM" id="SignalP"/>
    </source>
</evidence>
<dbReference type="InterPro" id="IPR013830">
    <property type="entry name" value="SGNH_hydro"/>
</dbReference>
<feature type="domain" description="SGNH hydrolase-type esterase" evidence="2">
    <location>
        <begin position="47"/>
        <end position="238"/>
    </location>
</feature>
<dbReference type="EMBL" id="QKZK01000007">
    <property type="protein sequence ID" value="PZX18125.1"/>
    <property type="molecule type" value="Genomic_DNA"/>
</dbReference>
<protein>
    <submittedName>
        <fullName evidence="3">Lysophospholipase L1-like esterase</fullName>
    </submittedName>
</protein>
<comment type="caution">
    <text evidence="3">The sequence shown here is derived from an EMBL/GenBank/DDBJ whole genome shotgun (WGS) entry which is preliminary data.</text>
</comment>
<gene>
    <name evidence="3" type="ORF">LX69_01162</name>
</gene>